<dbReference type="PANTHER" id="PTHR30055:SF234">
    <property type="entry name" value="HTH-TYPE TRANSCRIPTIONAL REGULATOR BETI"/>
    <property type="match status" value="1"/>
</dbReference>
<dbReference type="InterPro" id="IPR050109">
    <property type="entry name" value="HTH-type_TetR-like_transc_reg"/>
</dbReference>
<evidence type="ECO:0000256" key="4">
    <source>
        <dbReference type="PROSITE-ProRule" id="PRU00335"/>
    </source>
</evidence>
<dbReference type="InterPro" id="IPR036271">
    <property type="entry name" value="Tet_transcr_reg_TetR-rel_C_sf"/>
</dbReference>
<sequence length="216" mass="23908">MSEAASTGPRGPYAKTQARREDIRRAAHAIVLERGHRALTTAEVAKRAGISERAMLYHFPTREHLLVGAAEVATDDSWSQDHPLEDGADALDVLARSLARVEESNVHLVRLMSYVASAATDSDHPAHQFMRARNERALNALTALVRDRQAAGEAHPDIVPEVAARQILAIWGGLNDLWLTDPTFDIVEELQDAFHSLTGQHSMRARRMIDDLLTKI</sequence>
<dbReference type="Proteomes" id="UP001323798">
    <property type="component" value="Chromosome"/>
</dbReference>
<keyword evidence="1" id="KW-0805">Transcription regulation</keyword>
<dbReference type="RefSeq" id="WP_320942073.1">
    <property type="nucleotide sequence ID" value="NZ_BAABEU010000001.1"/>
</dbReference>
<feature type="DNA-binding region" description="H-T-H motif" evidence="4">
    <location>
        <begin position="40"/>
        <end position="59"/>
    </location>
</feature>
<evidence type="ECO:0000256" key="3">
    <source>
        <dbReference type="ARBA" id="ARBA00023163"/>
    </source>
</evidence>
<name>A0ABZ0SNX5_9MICO</name>
<dbReference type="PROSITE" id="PS50977">
    <property type="entry name" value="HTH_TETR_2"/>
    <property type="match status" value="1"/>
</dbReference>
<dbReference type="InterPro" id="IPR001647">
    <property type="entry name" value="HTH_TetR"/>
</dbReference>
<proteinExistence type="predicted"/>
<evidence type="ECO:0000313" key="6">
    <source>
        <dbReference type="EMBL" id="WPR89357.1"/>
    </source>
</evidence>
<keyword evidence="2 4" id="KW-0238">DNA-binding</keyword>
<evidence type="ECO:0000256" key="2">
    <source>
        <dbReference type="ARBA" id="ARBA00023125"/>
    </source>
</evidence>
<dbReference type="InterPro" id="IPR009057">
    <property type="entry name" value="Homeodomain-like_sf"/>
</dbReference>
<keyword evidence="3" id="KW-0804">Transcription</keyword>
<dbReference type="SUPFAM" id="SSF46689">
    <property type="entry name" value="Homeodomain-like"/>
    <property type="match status" value="1"/>
</dbReference>
<organism evidence="6 7">
    <name type="scientific">Microbacterium rhizosphaerae</name>
    <dbReference type="NCBI Taxonomy" id="1678237"/>
    <lineage>
        <taxon>Bacteria</taxon>
        <taxon>Bacillati</taxon>
        <taxon>Actinomycetota</taxon>
        <taxon>Actinomycetes</taxon>
        <taxon>Micrococcales</taxon>
        <taxon>Microbacteriaceae</taxon>
        <taxon>Microbacterium</taxon>
    </lineage>
</organism>
<evidence type="ECO:0000259" key="5">
    <source>
        <dbReference type="PROSITE" id="PS50977"/>
    </source>
</evidence>
<reference evidence="6 7" key="1">
    <citation type="submission" date="2023-11" db="EMBL/GenBank/DDBJ databases">
        <title>Genome sequence of Microbacterium rhizosphaerae KACC 19337.</title>
        <authorList>
            <person name="Choi H."/>
            <person name="Kim S."/>
            <person name="Kim Y."/>
            <person name="Kwon S.-W."/>
            <person name="Heo J."/>
        </authorList>
    </citation>
    <scope>NUCLEOTIDE SEQUENCE [LARGE SCALE GENOMIC DNA]</scope>
    <source>
        <strain evidence="6 7">KACC 19337</strain>
    </source>
</reference>
<dbReference type="Pfam" id="PF00440">
    <property type="entry name" value="TetR_N"/>
    <property type="match status" value="1"/>
</dbReference>
<keyword evidence="7" id="KW-1185">Reference proteome</keyword>
<gene>
    <name evidence="6" type="ORF">SM116_16590</name>
</gene>
<feature type="domain" description="HTH tetR-type" evidence="5">
    <location>
        <begin position="17"/>
        <end position="77"/>
    </location>
</feature>
<dbReference type="Gene3D" id="1.10.357.10">
    <property type="entry name" value="Tetracycline Repressor, domain 2"/>
    <property type="match status" value="1"/>
</dbReference>
<accession>A0ABZ0SNX5</accession>
<dbReference type="PRINTS" id="PR00455">
    <property type="entry name" value="HTHTETR"/>
</dbReference>
<dbReference type="SUPFAM" id="SSF48498">
    <property type="entry name" value="Tetracyclin repressor-like, C-terminal domain"/>
    <property type="match status" value="1"/>
</dbReference>
<evidence type="ECO:0000313" key="7">
    <source>
        <dbReference type="Proteomes" id="UP001323798"/>
    </source>
</evidence>
<protein>
    <submittedName>
        <fullName evidence="6">TetR/AcrR family transcriptional regulator</fullName>
    </submittedName>
</protein>
<evidence type="ECO:0000256" key="1">
    <source>
        <dbReference type="ARBA" id="ARBA00023015"/>
    </source>
</evidence>
<dbReference type="PANTHER" id="PTHR30055">
    <property type="entry name" value="HTH-TYPE TRANSCRIPTIONAL REGULATOR RUTR"/>
    <property type="match status" value="1"/>
</dbReference>
<dbReference type="EMBL" id="CP139368">
    <property type="protein sequence ID" value="WPR89357.1"/>
    <property type="molecule type" value="Genomic_DNA"/>
</dbReference>